<keyword evidence="1" id="KW-1133">Transmembrane helix</keyword>
<dbReference type="AlphaFoldDB" id="A0A443I6S1"/>
<dbReference type="RefSeq" id="XP_028489331.1">
    <property type="nucleotide sequence ID" value="XM_028627470.1"/>
</dbReference>
<dbReference type="EMBL" id="RCNU01000001">
    <property type="protein sequence ID" value="RWQ99686.1"/>
    <property type="molecule type" value="Genomic_DNA"/>
</dbReference>
<reference evidence="2 3" key="1">
    <citation type="journal article" date="2018" name="Front. Microbiol.">
        <title>Genomic and genetic insights into a cosmopolitan fungus, Paecilomyces variotii (Eurotiales).</title>
        <authorList>
            <person name="Urquhart A.S."/>
            <person name="Mondo S.J."/>
            <person name="Makela M.R."/>
            <person name="Hane J.K."/>
            <person name="Wiebenga A."/>
            <person name="He G."/>
            <person name="Mihaltcheva S."/>
            <person name="Pangilinan J."/>
            <person name="Lipzen A."/>
            <person name="Barry K."/>
            <person name="de Vries R.P."/>
            <person name="Grigoriev I.V."/>
            <person name="Idnurm A."/>
        </authorList>
    </citation>
    <scope>NUCLEOTIDE SEQUENCE [LARGE SCALE GENOMIC DNA]</scope>
    <source>
        <strain evidence="2 3">CBS 101075</strain>
    </source>
</reference>
<proteinExistence type="predicted"/>
<feature type="transmembrane region" description="Helical" evidence="1">
    <location>
        <begin position="26"/>
        <end position="53"/>
    </location>
</feature>
<protein>
    <submittedName>
        <fullName evidence="2">Uncharacterized protein</fullName>
    </submittedName>
</protein>
<gene>
    <name evidence="2" type="ORF">C8Q69DRAFT_33062</name>
</gene>
<accession>A0A443I6S1</accession>
<keyword evidence="1" id="KW-0812">Transmembrane</keyword>
<name>A0A443I6S1_BYSSP</name>
<evidence type="ECO:0000256" key="1">
    <source>
        <dbReference type="SAM" id="Phobius"/>
    </source>
</evidence>
<organism evidence="2 3">
    <name type="scientific">Byssochlamys spectabilis</name>
    <name type="common">Paecilomyces variotii</name>
    <dbReference type="NCBI Taxonomy" id="264951"/>
    <lineage>
        <taxon>Eukaryota</taxon>
        <taxon>Fungi</taxon>
        <taxon>Dikarya</taxon>
        <taxon>Ascomycota</taxon>
        <taxon>Pezizomycotina</taxon>
        <taxon>Eurotiomycetes</taxon>
        <taxon>Eurotiomycetidae</taxon>
        <taxon>Eurotiales</taxon>
        <taxon>Thermoascaceae</taxon>
        <taxon>Paecilomyces</taxon>
    </lineage>
</organism>
<keyword evidence="3" id="KW-1185">Reference proteome</keyword>
<sequence>MKTGAQQGPFSAVCQSGDRSVRVSRLILLLLFWSSLVWSDSIIMIIIMIIIIITESPTSRLRKGPCPSPFVSSSISQRDQSSRASGLRMRGFPRFYLVGIDSRYSVDLGGSQGAFSLFLLI</sequence>
<evidence type="ECO:0000313" key="3">
    <source>
        <dbReference type="Proteomes" id="UP000283841"/>
    </source>
</evidence>
<dbReference type="Proteomes" id="UP000283841">
    <property type="component" value="Unassembled WGS sequence"/>
</dbReference>
<keyword evidence="1" id="KW-0472">Membrane</keyword>
<dbReference type="GeneID" id="39596747"/>
<evidence type="ECO:0000313" key="2">
    <source>
        <dbReference type="EMBL" id="RWQ99686.1"/>
    </source>
</evidence>
<comment type="caution">
    <text evidence="2">The sequence shown here is derived from an EMBL/GenBank/DDBJ whole genome shotgun (WGS) entry which is preliminary data.</text>
</comment>
<dbReference type="VEuPathDB" id="FungiDB:C8Q69DRAFT_33062"/>